<dbReference type="AlphaFoldDB" id="A0A9E7AEY0"/>
<dbReference type="Proteomes" id="UP000830236">
    <property type="component" value="Chromosome"/>
</dbReference>
<dbReference type="PANTHER" id="PTHR11106">
    <property type="entry name" value="GANGLIOSIDE INDUCED DIFFERENTIATION ASSOCIATED PROTEIN 2-RELATED"/>
    <property type="match status" value="1"/>
</dbReference>
<accession>A0A9E7AEY0</accession>
<protein>
    <submittedName>
        <fullName evidence="2">Protein-ADP-ribose hydrolase</fullName>
    </submittedName>
</protein>
<evidence type="ECO:0000313" key="3">
    <source>
        <dbReference type="Proteomes" id="UP000830236"/>
    </source>
</evidence>
<dbReference type="PROSITE" id="PS51154">
    <property type="entry name" value="MACRO"/>
    <property type="match status" value="1"/>
</dbReference>
<dbReference type="SUPFAM" id="SSF52949">
    <property type="entry name" value="Macro domain-like"/>
    <property type="match status" value="1"/>
</dbReference>
<dbReference type="PANTHER" id="PTHR11106:SF27">
    <property type="entry name" value="MACRO DOMAIN-CONTAINING PROTEIN"/>
    <property type="match status" value="1"/>
</dbReference>
<feature type="domain" description="Macro" evidence="1">
    <location>
        <begin position="73"/>
        <end position="261"/>
    </location>
</feature>
<dbReference type="SMART" id="SM00506">
    <property type="entry name" value="A1pp"/>
    <property type="match status" value="1"/>
</dbReference>
<dbReference type="Pfam" id="PF01661">
    <property type="entry name" value="Macro"/>
    <property type="match status" value="1"/>
</dbReference>
<proteinExistence type="predicted"/>
<evidence type="ECO:0000313" key="2">
    <source>
        <dbReference type="EMBL" id="UQF79358.1"/>
    </source>
</evidence>
<dbReference type="Gene3D" id="3.40.220.10">
    <property type="entry name" value="Leucine Aminopeptidase, subunit E, domain 1"/>
    <property type="match status" value="1"/>
</dbReference>
<dbReference type="NCBIfam" id="NF003163">
    <property type="entry name" value="PRK04143.1"/>
    <property type="match status" value="1"/>
</dbReference>
<sequence>MLESKKEALLSELVAQLCAERNFAFPQVQGFDELWQHFRALVNTREPAPISPFWLEKQDELLSGLLAEGGISSLDDAAVSPLNPRIRLWQGDITRLAVDGIVNAANSQMLGCWQPGHFCIDNAIHTFAGVQLRLECAQLMQVQGHEEPTGHAKITGGYNLPAKHVLHTVGPIYNPALPDIGKYKLMSSYLQCLDMAQENGLKSLAFCCISTGVFGYPKEPAAKVAVYTVQRWLEATQAQMDVVFNVFGDEDLQIYRRLLGF</sequence>
<dbReference type="EMBL" id="CP097095">
    <property type="protein sequence ID" value="UQF79358.1"/>
    <property type="molecule type" value="Genomic_DNA"/>
</dbReference>
<dbReference type="InterPro" id="IPR043472">
    <property type="entry name" value="Macro_dom-like"/>
</dbReference>
<dbReference type="CDD" id="cd02908">
    <property type="entry name" value="Macro_OAADPr_deacetylase"/>
    <property type="match status" value="1"/>
</dbReference>
<dbReference type="InterPro" id="IPR002589">
    <property type="entry name" value="Macro_dom"/>
</dbReference>
<dbReference type="GO" id="GO:0016787">
    <property type="term" value="F:hydrolase activity"/>
    <property type="evidence" value="ECO:0007669"/>
    <property type="project" value="UniProtKB-KW"/>
</dbReference>
<name>A0A9E7AEY0_9ACTO</name>
<gene>
    <name evidence="2" type="ORF">M3I41_07145</name>
</gene>
<keyword evidence="2" id="KW-0378">Hydrolase</keyword>
<evidence type="ECO:0000259" key="1">
    <source>
        <dbReference type="PROSITE" id="PS51154"/>
    </source>
</evidence>
<organism evidence="2 3">
    <name type="scientific">Actinomyces graevenitzii</name>
    <dbReference type="NCBI Taxonomy" id="55565"/>
    <lineage>
        <taxon>Bacteria</taxon>
        <taxon>Bacillati</taxon>
        <taxon>Actinomycetota</taxon>
        <taxon>Actinomycetes</taxon>
        <taxon>Actinomycetales</taxon>
        <taxon>Actinomycetaceae</taxon>
        <taxon>Actinomyces</taxon>
    </lineage>
</organism>
<dbReference type="KEGG" id="agh:M3I41_07145"/>
<reference evidence="2" key="1">
    <citation type="submission" date="2022-05" db="EMBL/GenBank/DDBJ databases">
        <title>Using nanopore sequencing to obtain complete genomes from saliva samples.</title>
        <authorList>
            <person name="Baker J.L."/>
        </authorList>
    </citation>
    <scope>NUCLEOTIDE SEQUENCE</scope>
    <source>
        <strain evidence="2">JCVI-JB-Ag32</strain>
    </source>
</reference>